<evidence type="ECO:0000256" key="3">
    <source>
        <dbReference type="ARBA" id="ARBA00023136"/>
    </source>
</evidence>
<evidence type="ECO:0000313" key="7">
    <source>
        <dbReference type="Proteomes" id="UP000515208"/>
    </source>
</evidence>
<dbReference type="GO" id="GO:0007030">
    <property type="term" value="P:Golgi organization"/>
    <property type="evidence" value="ECO:0007669"/>
    <property type="project" value="TreeGrafter"/>
</dbReference>
<protein>
    <submittedName>
        <fullName evidence="8">Tight junction-associated protein 1</fullName>
    </submittedName>
</protein>
<feature type="coiled-coil region" evidence="4">
    <location>
        <begin position="42"/>
        <end position="161"/>
    </location>
</feature>
<dbReference type="PANTHER" id="PTHR28664:SF3">
    <property type="entry name" value="TIGHT JUNCTION-ASSOCIATED PROTEIN 1"/>
    <property type="match status" value="1"/>
</dbReference>
<comment type="subcellular location">
    <subcellularLocation>
        <location evidence="1">Membrane</location>
        <topology evidence="1">Peripheral membrane protein</topology>
    </subcellularLocation>
</comment>
<dbReference type="PANTHER" id="PTHR28664">
    <property type="entry name" value="TIGHT JUNCTION-ASSOCIATED PROTEIN 1"/>
    <property type="match status" value="1"/>
</dbReference>
<gene>
    <name evidence="8" type="primary">TJAP1</name>
</gene>
<keyword evidence="3" id="KW-0472">Membrane</keyword>
<dbReference type="GeneID" id="105005283"/>
<reference evidence="8" key="1">
    <citation type="submission" date="2025-08" db="UniProtKB">
        <authorList>
            <consortium name="RefSeq"/>
        </authorList>
    </citation>
    <scope>IDENTIFICATION</scope>
    <source>
        <tissue evidence="8">Blood</tissue>
    </source>
</reference>
<evidence type="ECO:0000313" key="8">
    <source>
        <dbReference type="RefSeq" id="XP_010861537.1"/>
    </source>
</evidence>
<evidence type="ECO:0000259" key="6">
    <source>
        <dbReference type="Pfam" id="PF15453"/>
    </source>
</evidence>
<feature type="compositionally biased region" description="Basic and acidic residues" evidence="5">
    <location>
        <begin position="14"/>
        <end position="23"/>
    </location>
</feature>
<sequence>MTSAAPAKKPYRKAPPEHRELRLESPGSRPEQEEPLTDAERMKLLQQENEELRRRLASATRRTEALERELEIGQDCLELELGQSREELDKFKDKFRRLQNSYTASQRTNQELEDKLHTLIKKAEMDRKTLDWEIVELTNKLLDARNTINKLEELNERYRLDCNLAVQLLKCNKSHFRNHKFADLPCELQDMVRKHLHSGQEAASPGPAPSLAPGAVVPTSVIARVLEKPESLLLNSAQSGSTGHPLAEDVFVHVDMSGGDPGDSASPPHFALGPAGGDEVQAPSSPPGESGLLLLPEADPGFPREEDEEELNLPVSPEEERQSLLPSDAGTEEGPSAPRAEGRVWALPSPSRPQRSPKRMGVHHLHRKDSLTQAQEQGTLLH</sequence>
<proteinExistence type="predicted"/>
<feature type="compositionally biased region" description="Low complexity" evidence="5">
    <location>
        <begin position="287"/>
        <end position="297"/>
    </location>
</feature>
<dbReference type="Proteomes" id="UP000515208">
    <property type="component" value="Unplaced"/>
</dbReference>
<dbReference type="GO" id="GO:0016020">
    <property type="term" value="C:membrane"/>
    <property type="evidence" value="ECO:0007669"/>
    <property type="project" value="UniProtKB-SubCell"/>
</dbReference>
<feature type="region of interest" description="Disordered" evidence="5">
    <location>
        <begin position="254"/>
        <end position="382"/>
    </location>
</feature>
<feature type="compositionally biased region" description="Basic residues" evidence="5">
    <location>
        <begin position="355"/>
        <end position="367"/>
    </location>
</feature>
<dbReference type="CTD" id="93643"/>
<dbReference type="InterPro" id="IPR043470">
    <property type="entry name" value="Tjap1_dom"/>
</dbReference>
<dbReference type="GO" id="GO:0005802">
    <property type="term" value="C:trans-Golgi network"/>
    <property type="evidence" value="ECO:0007669"/>
    <property type="project" value="TreeGrafter"/>
</dbReference>
<keyword evidence="7" id="KW-1185">Reference proteome</keyword>
<dbReference type="AlphaFoldDB" id="A0A6P3JBR8"/>
<keyword evidence="2" id="KW-0597">Phosphoprotein</keyword>
<organism evidence="7 8">
    <name type="scientific">Bison bison bison</name>
    <name type="common">North American plains bison</name>
    <dbReference type="NCBI Taxonomy" id="43346"/>
    <lineage>
        <taxon>Eukaryota</taxon>
        <taxon>Metazoa</taxon>
        <taxon>Chordata</taxon>
        <taxon>Craniata</taxon>
        <taxon>Vertebrata</taxon>
        <taxon>Euteleostomi</taxon>
        <taxon>Mammalia</taxon>
        <taxon>Eutheria</taxon>
        <taxon>Laurasiatheria</taxon>
        <taxon>Artiodactyla</taxon>
        <taxon>Ruminantia</taxon>
        <taxon>Pecora</taxon>
        <taxon>Bovidae</taxon>
        <taxon>Bovinae</taxon>
        <taxon>Bison</taxon>
    </lineage>
</organism>
<dbReference type="OrthoDB" id="10068192at2759"/>
<dbReference type="RefSeq" id="XP_010861537.1">
    <property type="nucleotide sequence ID" value="XM_010863235.1"/>
</dbReference>
<accession>A0A6P3JBR8</accession>
<evidence type="ECO:0000256" key="4">
    <source>
        <dbReference type="SAM" id="Coils"/>
    </source>
</evidence>
<dbReference type="KEGG" id="bbis:105005283"/>
<feature type="region of interest" description="Disordered" evidence="5">
    <location>
        <begin position="1"/>
        <end position="42"/>
    </location>
</feature>
<feature type="domain" description="Tight junction-associated protein 1" evidence="6">
    <location>
        <begin position="303"/>
        <end position="381"/>
    </location>
</feature>
<dbReference type="InterPro" id="IPR043441">
    <property type="entry name" value="Tjap1/BEGAIN"/>
</dbReference>
<name>A0A6P3JBR8_BISBB</name>
<evidence type="ECO:0000256" key="5">
    <source>
        <dbReference type="SAM" id="MobiDB-lite"/>
    </source>
</evidence>
<keyword evidence="4" id="KW-0175">Coiled coil</keyword>
<evidence type="ECO:0000256" key="2">
    <source>
        <dbReference type="ARBA" id="ARBA00022553"/>
    </source>
</evidence>
<feature type="compositionally biased region" description="Polar residues" evidence="5">
    <location>
        <begin position="371"/>
        <end position="382"/>
    </location>
</feature>
<evidence type="ECO:0000256" key="1">
    <source>
        <dbReference type="ARBA" id="ARBA00004170"/>
    </source>
</evidence>
<dbReference type="Pfam" id="PF15453">
    <property type="entry name" value="Pilt"/>
    <property type="match status" value="1"/>
</dbReference>